<organism evidence="1 2">
    <name type="scientific">Cymbomonas tetramitiformis</name>
    <dbReference type="NCBI Taxonomy" id="36881"/>
    <lineage>
        <taxon>Eukaryota</taxon>
        <taxon>Viridiplantae</taxon>
        <taxon>Chlorophyta</taxon>
        <taxon>Pyramimonadophyceae</taxon>
        <taxon>Pyramimonadales</taxon>
        <taxon>Pyramimonadaceae</taxon>
        <taxon>Cymbomonas</taxon>
    </lineage>
</organism>
<accession>A0AAE0LF69</accession>
<sequence>MYQKVAKAKLKTTLDATKAFHQIPMATEADRDKTAFWWGKRATSCTAALRCLLGRPVPQRRSSESCMDYELRALTHCTGTYVDDIVVYSDTAEQHLDVEAVLRTLGDTHQTHVPRIRGPEDPSLPKQYV</sequence>
<dbReference type="InterPro" id="IPR043128">
    <property type="entry name" value="Rev_trsase/Diguanyl_cyclase"/>
</dbReference>
<comment type="caution">
    <text evidence="1">The sequence shown here is derived from an EMBL/GenBank/DDBJ whole genome shotgun (WGS) entry which is preliminary data.</text>
</comment>
<reference evidence="1 2" key="1">
    <citation type="journal article" date="2015" name="Genome Biol. Evol.">
        <title>Comparative Genomics of a Bacterivorous Green Alga Reveals Evolutionary Causalities and Consequences of Phago-Mixotrophic Mode of Nutrition.</title>
        <authorList>
            <person name="Burns J.A."/>
            <person name="Paasch A."/>
            <person name="Narechania A."/>
            <person name="Kim E."/>
        </authorList>
    </citation>
    <scope>NUCLEOTIDE SEQUENCE [LARGE SCALE GENOMIC DNA]</scope>
    <source>
        <strain evidence="1 2">PLY_AMNH</strain>
    </source>
</reference>
<dbReference type="SUPFAM" id="SSF56672">
    <property type="entry name" value="DNA/RNA polymerases"/>
    <property type="match status" value="1"/>
</dbReference>
<evidence type="ECO:0000313" key="2">
    <source>
        <dbReference type="Proteomes" id="UP001190700"/>
    </source>
</evidence>
<evidence type="ECO:0008006" key="3">
    <source>
        <dbReference type="Google" id="ProtNLM"/>
    </source>
</evidence>
<dbReference type="Gene3D" id="3.30.70.270">
    <property type="match status" value="1"/>
</dbReference>
<keyword evidence="2" id="KW-1185">Reference proteome</keyword>
<dbReference type="InterPro" id="IPR043502">
    <property type="entry name" value="DNA/RNA_pol_sf"/>
</dbReference>
<evidence type="ECO:0000313" key="1">
    <source>
        <dbReference type="EMBL" id="KAK3283171.1"/>
    </source>
</evidence>
<dbReference type="EMBL" id="LGRX02002996">
    <property type="protein sequence ID" value="KAK3283171.1"/>
    <property type="molecule type" value="Genomic_DNA"/>
</dbReference>
<dbReference type="AlphaFoldDB" id="A0AAE0LF69"/>
<dbReference type="Gene3D" id="3.10.10.10">
    <property type="entry name" value="HIV Type 1 Reverse Transcriptase, subunit A, domain 1"/>
    <property type="match status" value="1"/>
</dbReference>
<gene>
    <name evidence="1" type="ORF">CYMTET_9119</name>
</gene>
<proteinExistence type="predicted"/>
<dbReference type="Proteomes" id="UP001190700">
    <property type="component" value="Unassembled WGS sequence"/>
</dbReference>
<protein>
    <recommendedName>
        <fullName evidence="3">Reverse transcriptase domain-containing protein</fullName>
    </recommendedName>
</protein>
<name>A0AAE0LF69_9CHLO</name>